<keyword evidence="2" id="KW-1185">Reference proteome</keyword>
<proteinExistence type="predicted"/>
<keyword evidence="1" id="KW-0614">Plasmid</keyword>
<name>A0A0A7V3D8_9SPIR</name>
<evidence type="ECO:0000313" key="2">
    <source>
        <dbReference type="Proteomes" id="UP000030940"/>
    </source>
</evidence>
<reference evidence="1 2" key="1">
    <citation type="journal article" date="2015" name="Genome Announc.">
        <title>Genome Sequence of Borrelia chilensis VA1, a South American Member of the Lyme Borreliosis Group.</title>
        <authorList>
            <person name="Huang W."/>
            <person name="Ojaimi C."/>
            <person name="Fallon J.T."/>
            <person name="Travisany D."/>
            <person name="Maass A."/>
            <person name="Ivanova L."/>
            <person name="Tomova A."/>
            <person name="Gonzalez-Acuna D."/>
            <person name="Godfrey H.P."/>
            <person name="Cabello F.C."/>
        </authorList>
    </citation>
    <scope>NUCLEOTIDE SEQUENCE [LARGE SCALE GENOMIC DNA]</scope>
    <source>
        <strain evidence="1 2">VA1</strain>
        <plasmid evidence="1">lp54</plasmid>
    </source>
</reference>
<dbReference type="AlphaFoldDB" id="A0A0A7V3D8"/>
<protein>
    <submittedName>
        <fullName evidence="1">Uncharacterized protein</fullName>
    </submittedName>
</protein>
<dbReference type="KEGG" id="bchi:OY14_04540"/>
<gene>
    <name evidence="1" type="ORF">OY14_04540</name>
</gene>
<accession>A0A0A7V3D8</accession>
<dbReference type="Proteomes" id="UP000030940">
    <property type="component" value="Plasmid lp54"/>
</dbReference>
<geneLocation type="plasmid" evidence="1 2">
    <name>lp54</name>
</geneLocation>
<evidence type="ECO:0000313" key="1">
    <source>
        <dbReference type="EMBL" id="AJA90722.1"/>
    </source>
</evidence>
<dbReference type="HOGENOM" id="CLU_1352446_0_0_12"/>
<organism evidence="1 2">
    <name type="scientific">Borreliella chilensis</name>
    <dbReference type="NCBI Taxonomy" id="1245910"/>
    <lineage>
        <taxon>Bacteria</taxon>
        <taxon>Pseudomonadati</taxon>
        <taxon>Spirochaetota</taxon>
        <taxon>Spirochaetia</taxon>
        <taxon>Spirochaetales</taxon>
        <taxon>Borreliaceae</taxon>
        <taxon>Borreliella</taxon>
    </lineage>
</organism>
<dbReference type="EMBL" id="CP009912">
    <property type="protein sequence ID" value="AJA90722.1"/>
    <property type="molecule type" value="Genomic_DNA"/>
</dbReference>
<sequence length="202" mass="23122">MSDNANLKSNFQDFKLNDTGIAKKLAAQVIDSSLRVETDFNKVLNTINLQDAYSKINKSKFRLVSTIKLARKLNNHLLLEIDKIPLDFEIPITLNIADKILKLFYWVVINFDSHTINEIELLGLKEADLLYEEEEGMKSAEEEINSIKDLQQRESFCNLLLIIKSTFQADKALIKAIRASLLASSFVAQRRIEGKQVLFLYI</sequence>